<dbReference type="InterPro" id="IPR037185">
    <property type="entry name" value="EmrE-like"/>
</dbReference>
<feature type="transmembrane region" description="Helical" evidence="7">
    <location>
        <begin position="88"/>
        <end position="108"/>
    </location>
</feature>
<dbReference type="InterPro" id="IPR000620">
    <property type="entry name" value="EamA_dom"/>
</dbReference>
<dbReference type="HOGENOM" id="CLU_033863_20_1_11"/>
<dbReference type="STRING" id="1246995.AFR_10150"/>
<feature type="transmembrane region" description="Helical" evidence="7">
    <location>
        <begin position="33"/>
        <end position="51"/>
    </location>
</feature>
<name>U5VTW9_9ACTN</name>
<feature type="transmembrane region" description="Helical" evidence="7">
    <location>
        <begin position="58"/>
        <end position="82"/>
    </location>
</feature>
<dbReference type="Pfam" id="PF00892">
    <property type="entry name" value="EamA"/>
    <property type="match status" value="2"/>
</dbReference>
<dbReference type="PATRIC" id="fig|1246995.3.peg.2067"/>
<gene>
    <name evidence="9" type="ORF">AFR_10150</name>
</gene>
<keyword evidence="3 7" id="KW-0812">Transmembrane</keyword>
<dbReference type="eggNOG" id="COG0697">
    <property type="taxonomic scope" value="Bacteria"/>
</dbReference>
<dbReference type="OrthoDB" id="9812521at2"/>
<feature type="transmembrane region" description="Helical" evidence="7">
    <location>
        <begin position="115"/>
        <end position="135"/>
    </location>
</feature>
<dbReference type="PANTHER" id="PTHR32322:SF9">
    <property type="entry name" value="AMINO-ACID METABOLITE EFFLUX PUMP-RELATED"/>
    <property type="match status" value="1"/>
</dbReference>
<feature type="transmembrane region" description="Helical" evidence="7">
    <location>
        <begin position="239"/>
        <end position="258"/>
    </location>
</feature>
<proteinExistence type="inferred from homology"/>
<dbReference type="AlphaFoldDB" id="U5VTW9"/>
<keyword evidence="4 7" id="KW-1133">Transmembrane helix</keyword>
<feature type="transmembrane region" description="Helical" evidence="7">
    <location>
        <begin position="203"/>
        <end position="227"/>
    </location>
</feature>
<dbReference type="Proteomes" id="UP000017746">
    <property type="component" value="Chromosome"/>
</dbReference>
<feature type="transmembrane region" description="Helical" evidence="7">
    <location>
        <begin position="141"/>
        <end position="160"/>
    </location>
</feature>
<feature type="domain" description="EamA" evidence="8">
    <location>
        <begin position="145"/>
        <end position="279"/>
    </location>
</feature>
<feature type="transmembrane region" description="Helical" evidence="7">
    <location>
        <begin position="172"/>
        <end position="191"/>
    </location>
</feature>
<evidence type="ECO:0000256" key="2">
    <source>
        <dbReference type="ARBA" id="ARBA00007362"/>
    </source>
</evidence>
<evidence type="ECO:0000313" key="10">
    <source>
        <dbReference type="Proteomes" id="UP000017746"/>
    </source>
</evidence>
<dbReference type="EMBL" id="CP006272">
    <property type="protein sequence ID" value="AGZ40319.1"/>
    <property type="molecule type" value="Genomic_DNA"/>
</dbReference>
<feature type="region of interest" description="Disordered" evidence="6">
    <location>
        <begin position="384"/>
        <end position="414"/>
    </location>
</feature>
<dbReference type="RefSeq" id="WP_023360080.1">
    <property type="nucleotide sequence ID" value="NC_022657.1"/>
</dbReference>
<keyword evidence="10" id="KW-1185">Reference proteome</keyword>
<keyword evidence="5 7" id="KW-0472">Membrane</keyword>
<protein>
    <recommendedName>
        <fullName evidence="8">EamA domain-containing protein</fullName>
    </recommendedName>
</protein>
<comment type="subcellular location">
    <subcellularLocation>
        <location evidence="1">Membrane</location>
        <topology evidence="1">Multi-pass membrane protein</topology>
    </subcellularLocation>
</comment>
<feature type="region of interest" description="Disordered" evidence="6">
    <location>
        <begin position="290"/>
        <end position="315"/>
    </location>
</feature>
<reference evidence="9 10" key="1">
    <citation type="journal article" date="2014" name="J. Biotechnol.">
        <title>Complete genome sequence of the actinobacterium Actinoplanes friuliensis HAG 010964, producer of the lipopeptide antibiotic friulimycin.</title>
        <authorList>
            <person name="Ruckert C."/>
            <person name="Szczepanowski R."/>
            <person name="Albersmeier A."/>
            <person name="Goesmann A."/>
            <person name="Fischer N."/>
            <person name="Steinkamper A."/>
            <person name="Puhler A."/>
            <person name="Biener R."/>
            <person name="Schwartz D."/>
            <person name="Kalinowski J."/>
        </authorList>
    </citation>
    <scope>NUCLEOTIDE SEQUENCE [LARGE SCALE GENOMIC DNA]</scope>
    <source>
        <strain evidence="9 10">DSM 7358</strain>
    </source>
</reference>
<evidence type="ECO:0000256" key="4">
    <source>
        <dbReference type="ARBA" id="ARBA00022989"/>
    </source>
</evidence>
<dbReference type="KEGG" id="afs:AFR_10150"/>
<evidence type="ECO:0000256" key="7">
    <source>
        <dbReference type="SAM" id="Phobius"/>
    </source>
</evidence>
<dbReference type="SUPFAM" id="SSF103481">
    <property type="entry name" value="Multidrug resistance efflux transporter EmrE"/>
    <property type="match status" value="2"/>
</dbReference>
<dbReference type="GO" id="GO:0016020">
    <property type="term" value="C:membrane"/>
    <property type="evidence" value="ECO:0007669"/>
    <property type="project" value="UniProtKB-SubCell"/>
</dbReference>
<evidence type="ECO:0000313" key="9">
    <source>
        <dbReference type="EMBL" id="AGZ40319.1"/>
    </source>
</evidence>
<dbReference type="PANTHER" id="PTHR32322">
    <property type="entry name" value="INNER MEMBRANE TRANSPORTER"/>
    <property type="match status" value="1"/>
</dbReference>
<evidence type="ECO:0000256" key="3">
    <source>
        <dbReference type="ARBA" id="ARBA00022692"/>
    </source>
</evidence>
<feature type="domain" description="EamA" evidence="8">
    <location>
        <begin position="6"/>
        <end position="130"/>
    </location>
</feature>
<feature type="transmembrane region" description="Helical" evidence="7">
    <location>
        <begin position="264"/>
        <end position="282"/>
    </location>
</feature>
<comment type="similarity">
    <text evidence="2">Belongs to the EamA transporter family.</text>
</comment>
<accession>U5VTW9</accession>
<evidence type="ECO:0000256" key="1">
    <source>
        <dbReference type="ARBA" id="ARBA00004141"/>
    </source>
</evidence>
<feature type="transmembrane region" description="Helical" evidence="7">
    <location>
        <begin position="7"/>
        <end position="27"/>
    </location>
</feature>
<organism evidence="9 10">
    <name type="scientific">Actinoplanes friuliensis DSM 7358</name>
    <dbReference type="NCBI Taxonomy" id="1246995"/>
    <lineage>
        <taxon>Bacteria</taxon>
        <taxon>Bacillati</taxon>
        <taxon>Actinomycetota</taxon>
        <taxon>Actinomycetes</taxon>
        <taxon>Micromonosporales</taxon>
        <taxon>Micromonosporaceae</taxon>
        <taxon>Actinoplanes</taxon>
    </lineage>
</organism>
<dbReference type="InterPro" id="IPR050638">
    <property type="entry name" value="AA-Vitamin_Transporters"/>
</dbReference>
<sequence>MKPRDIALAVAVAAAWGINFVVIEIGLDHFPPLLFSALRFTVAAFPAVLFIGRPPARWRWVIAVALALGVVKFSLLFAGMAAGMPAGLSSLVLQSQAVFTTIFAVLLLRERPGRLRLAGLAIAALGIGVVATRLGTDGLPAGAFSLVLGAAVAWGVSNIATRRAAPADTLRFMVWVSAVASLPLIALSLLIEGPAADLAALRAINPAAVAALLYVALISTLAGFGAWGSLIKRYGASAVAPFSMLVPVFGIASAALFLNEQIHATDLAGAVLVVGGVLLGVLRKASALTPPRAVSDNEDGRVPPSLPLPIAGPSSALLQPVVSDDRGRESGPSLPLPVAAPSSALPQPVVSVDGGLGSGSSVALPSSTSATTSQRPILVEVGEPGLVAGSTRPVVAPTGALPGFSPAPQERHQP</sequence>
<evidence type="ECO:0000259" key="8">
    <source>
        <dbReference type="Pfam" id="PF00892"/>
    </source>
</evidence>
<evidence type="ECO:0000256" key="6">
    <source>
        <dbReference type="SAM" id="MobiDB-lite"/>
    </source>
</evidence>
<evidence type="ECO:0000256" key="5">
    <source>
        <dbReference type="ARBA" id="ARBA00023136"/>
    </source>
</evidence>